<keyword evidence="2" id="KW-1185">Reference proteome</keyword>
<evidence type="ECO:0000313" key="1">
    <source>
        <dbReference type="EMBL" id="GAA5814655.1"/>
    </source>
</evidence>
<comment type="caution">
    <text evidence="1">The sequence shown here is derived from an EMBL/GenBank/DDBJ whole genome shotgun (WGS) entry which is preliminary data.</text>
</comment>
<reference evidence="1 2" key="1">
    <citation type="submission" date="2024-04" db="EMBL/GenBank/DDBJ databases">
        <title>genome sequences of Mucor flavus KT1a and Helicostylum pulchrum KT1b strains isolated from the surface of a dry-aged beef.</title>
        <authorList>
            <person name="Toyotome T."/>
            <person name="Hosono M."/>
            <person name="Torimaru M."/>
            <person name="Fukuda K."/>
            <person name="Mikami N."/>
        </authorList>
    </citation>
    <scope>NUCLEOTIDE SEQUENCE [LARGE SCALE GENOMIC DNA]</scope>
    <source>
        <strain evidence="1 2">KT1a</strain>
    </source>
</reference>
<organism evidence="1 2">
    <name type="scientific">Mucor flavus</name>
    <dbReference type="NCBI Taxonomy" id="439312"/>
    <lineage>
        <taxon>Eukaryota</taxon>
        <taxon>Fungi</taxon>
        <taxon>Fungi incertae sedis</taxon>
        <taxon>Mucoromycota</taxon>
        <taxon>Mucoromycotina</taxon>
        <taxon>Mucoromycetes</taxon>
        <taxon>Mucorales</taxon>
        <taxon>Mucorineae</taxon>
        <taxon>Mucoraceae</taxon>
        <taxon>Mucor</taxon>
    </lineage>
</organism>
<accession>A0ABP9Z6B7</accession>
<evidence type="ECO:0000313" key="2">
    <source>
        <dbReference type="Proteomes" id="UP001473302"/>
    </source>
</evidence>
<proteinExistence type="predicted"/>
<sequence length="105" mass="12186">MERLHGVPLCETKLESFKTVKKSPQPHKRTSRSTVVCHRLLSQCFHYDNSEQMRLRNRDLAAVLNFRKILYNGKRPSVLTETNPPKLSLWLINAQIVFNISLLLA</sequence>
<dbReference type="Proteomes" id="UP001473302">
    <property type="component" value="Unassembled WGS sequence"/>
</dbReference>
<name>A0ABP9Z6B7_9FUNG</name>
<gene>
    <name evidence="1" type="ORF">MFLAVUS_008154</name>
</gene>
<dbReference type="EMBL" id="BAABUK010000022">
    <property type="protein sequence ID" value="GAA5814655.1"/>
    <property type="molecule type" value="Genomic_DNA"/>
</dbReference>
<protein>
    <submittedName>
        <fullName evidence="1">Uncharacterized protein</fullName>
    </submittedName>
</protein>